<protein>
    <submittedName>
        <fullName evidence="3">CRF domain-containing protein</fullName>
    </submittedName>
</protein>
<accession>A0A0N5CCD9</accession>
<sequence>MKTYELKSISKMYYIEYFTILALLTVQCSFQDFSSSSSEEKQVNNGFPREPTIYKSSVSLAPESARGNLIRELTYRLLEEKEKVDKLIEEAKESLGDYYFLLDELRINNEEINKNKSPFGNSRSTLEGQEKIDLE</sequence>
<dbReference type="AlphaFoldDB" id="A0A0N5CCD9"/>
<feature type="compositionally biased region" description="Polar residues" evidence="1">
    <location>
        <begin position="115"/>
        <end position="127"/>
    </location>
</feature>
<feature type="region of interest" description="Disordered" evidence="1">
    <location>
        <begin position="113"/>
        <end position="135"/>
    </location>
</feature>
<reference evidence="3" key="1">
    <citation type="submission" date="2017-02" db="UniProtKB">
        <authorList>
            <consortium name="WormBaseParasite"/>
        </authorList>
    </citation>
    <scope>IDENTIFICATION</scope>
</reference>
<evidence type="ECO:0000313" key="2">
    <source>
        <dbReference type="Proteomes" id="UP000046392"/>
    </source>
</evidence>
<dbReference type="Proteomes" id="UP000046392">
    <property type="component" value="Unplaced"/>
</dbReference>
<evidence type="ECO:0000256" key="1">
    <source>
        <dbReference type="SAM" id="MobiDB-lite"/>
    </source>
</evidence>
<keyword evidence="2" id="KW-1185">Reference proteome</keyword>
<dbReference type="WBParaSite" id="SPAL_0001554900.1">
    <property type="protein sequence ID" value="SPAL_0001554900.1"/>
    <property type="gene ID" value="SPAL_0001554900"/>
</dbReference>
<name>A0A0N5CCD9_STREA</name>
<evidence type="ECO:0000313" key="3">
    <source>
        <dbReference type="WBParaSite" id="SPAL_0001554900.1"/>
    </source>
</evidence>
<proteinExistence type="predicted"/>
<organism evidence="2 3">
    <name type="scientific">Strongyloides papillosus</name>
    <name type="common">Intestinal threadworm</name>
    <dbReference type="NCBI Taxonomy" id="174720"/>
    <lineage>
        <taxon>Eukaryota</taxon>
        <taxon>Metazoa</taxon>
        <taxon>Ecdysozoa</taxon>
        <taxon>Nematoda</taxon>
        <taxon>Chromadorea</taxon>
        <taxon>Rhabditida</taxon>
        <taxon>Tylenchina</taxon>
        <taxon>Panagrolaimomorpha</taxon>
        <taxon>Strongyloidoidea</taxon>
        <taxon>Strongyloididae</taxon>
        <taxon>Strongyloides</taxon>
    </lineage>
</organism>